<keyword evidence="3" id="KW-1185">Reference proteome</keyword>
<accession>A0A226DSZ9</accession>
<comment type="caution">
    <text evidence="2">The sequence shown here is derived from an EMBL/GenBank/DDBJ whole genome shotgun (WGS) entry which is preliminary data.</text>
</comment>
<feature type="transmembrane region" description="Helical" evidence="1">
    <location>
        <begin position="132"/>
        <end position="155"/>
    </location>
</feature>
<feature type="transmembrane region" description="Helical" evidence="1">
    <location>
        <begin position="255"/>
        <end position="276"/>
    </location>
</feature>
<feature type="transmembrane region" description="Helical" evidence="1">
    <location>
        <begin position="78"/>
        <end position="94"/>
    </location>
</feature>
<dbReference type="EMBL" id="LNIX01000012">
    <property type="protein sequence ID" value="OXA48339.1"/>
    <property type="molecule type" value="Genomic_DNA"/>
</dbReference>
<feature type="transmembrane region" description="Helical" evidence="1">
    <location>
        <begin position="659"/>
        <end position="681"/>
    </location>
</feature>
<dbReference type="Proteomes" id="UP000198287">
    <property type="component" value="Unassembled WGS sequence"/>
</dbReference>
<keyword evidence="1" id="KW-0812">Transmembrane</keyword>
<reference evidence="2 3" key="1">
    <citation type="submission" date="2015-12" db="EMBL/GenBank/DDBJ databases">
        <title>The genome of Folsomia candida.</title>
        <authorList>
            <person name="Faddeeva A."/>
            <person name="Derks M.F."/>
            <person name="Anvar Y."/>
            <person name="Smit S."/>
            <person name="Van Straalen N."/>
            <person name="Roelofs D."/>
        </authorList>
    </citation>
    <scope>NUCLEOTIDE SEQUENCE [LARGE SCALE GENOMIC DNA]</scope>
    <source>
        <strain evidence="2 3">VU population</strain>
        <tissue evidence="2">Whole body</tissue>
    </source>
</reference>
<sequence>MYTSEFLPLLQSNFKFCKFFKCIPFDFDEKKGRFVKATSPRDVLVFKAQCVLSLFYCGAMFGKLFFGNLSTEKKFQGVSFLVIYTVTFILRWNYSLNVAHIQIINGFMDFESSVMKDFSKLSPSLGARVMKLFTRLVTISVVAYPLLQFCLLTYIPCTPPFILSILHNCSGNFGKLSMTRVFIHLTESWMGWHMILSAGFWLLGIIYLGLVCLLHYSRVLGREIARNGPHQDAHLKLYRRIQVLEKSYNEYPMNLIVPTTLLGIPLVQIVGLYAMLNLHNTVTMPGFLVFPVMTLNSFVNNIFTVTLASHLHNSSEQVLVSLGKNGVKSQGSGRSKALFRRELKSCSMLKIKFGSNFIDRTTPLVIQNLCLNETMSLTLIKAGRHFCKFFKCVPFDFDEKNGRFVKARSRRDSFVFKAQCVLSLVYCAAMFGNISFGSLSTEKKFQGVSFLLIYTVTSILRWNYSLDAAPIQIINTFMDFESSVMYGFPRLPPSLGARAMRLFIRLVTFSVFALSLIQFLLLTYIPCTPPFILSMLPNCSSSKFGKLSLVRVSIHVVESWMGWHIIFSASFSLLGIFYVGIVCLLHYMRVLEREIQHHGQYQDATVKLYRRIQVLEKSYNESPMDRIVPVTLIGMPLVQIVGLYAMLNLHDTITMPGFLIFPVMALNSFLNNIFTVTLASIMHNSSLRLLTTLKKRVSGGRRALLQRELKSCSVLKIKFGSNFIDRTTPLVIQNFCLHETMSLTLIKSGKNMK</sequence>
<organism evidence="2 3">
    <name type="scientific">Folsomia candida</name>
    <name type="common">Springtail</name>
    <dbReference type="NCBI Taxonomy" id="158441"/>
    <lineage>
        <taxon>Eukaryota</taxon>
        <taxon>Metazoa</taxon>
        <taxon>Ecdysozoa</taxon>
        <taxon>Arthropoda</taxon>
        <taxon>Hexapoda</taxon>
        <taxon>Collembola</taxon>
        <taxon>Entomobryomorpha</taxon>
        <taxon>Isotomoidea</taxon>
        <taxon>Isotomidae</taxon>
        <taxon>Proisotominae</taxon>
        <taxon>Folsomia</taxon>
    </lineage>
</organism>
<keyword evidence="1" id="KW-0472">Membrane</keyword>
<gene>
    <name evidence="2" type="ORF">Fcan01_17353</name>
</gene>
<feature type="transmembrane region" description="Helical" evidence="1">
    <location>
        <begin position="194"/>
        <end position="216"/>
    </location>
</feature>
<feature type="transmembrane region" description="Helical" evidence="1">
    <location>
        <begin position="502"/>
        <end position="525"/>
    </location>
</feature>
<evidence type="ECO:0000313" key="2">
    <source>
        <dbReference type="EMBL" id="OXA48339.1"/>
    </source>
</evidence>
<feature type="transmembrane region" description="Helical" evidence="1">
    <location>
        <begin position="445"/>
        <end position="464"/>
    </location>
</feature>
<evidence type="ECO:0000313" key="3">
    <source>
        <dbReference type="Proteomes" id="UP000198287"/>
    </source>
</evidence>
<proteinExistence type="predicted"/>
<dbReference type="AlphaFoldDB" id="A0A226DSZ9"/>
<feature type="transmembrane region" description="Helical" evidence="1">
    <location>
        <begin position="414"/>
        <end position="439"/>
    </location>
</feature>
<evidence type="ECO:0000256" key="1">
    <source>
        <dbReference type="SAM" id="Phobius"/>
    </source>
</evidence>
<feature type="transmembrane region" description="Helical" evidence="1">
    <location>
        <begin position="565"/>
        <end position="587"/>
    </location>
</feature>
<keyword evidence="1" id="KW-1133">Transmembrane helix</keyword>
<dbReference type="OrthoDB" id="8297494at2759"/>
<protein>
    <submittedName>
        <fullName evidence="2">Uncharacterized protein</fullName>
    </submittedName>
</protein>
<feature type="transmembrane region" description="Helical" evidence="1">
    <location>
        <begin position="627"/>
        <end position="647"/>
    </location>
</feature>
<feature type="transmembrane region" description="Helical" evidence="1">
    <location>
        <begin position="288"/>
        <end position="308"/>
    </location>
</feature>
<feature type="transmembrane region" description="Helical" evidence="1">
    <location>
        <begin position="43"/>
        <end position="66"/>
    </location>
</feature>
<name>A0A226DSZ9_FOLCA</name>